<reference evidence="2 3" key="1">
    <citation type="submission" date="2019-01" db="EMBL/GenBank/DDBJ databases">
        <title>Draft genome sequence of Dictyobacter sp. Uno17.</title>
        <authorList>
            <person name="Wang C.M."/>
            <person name="Zheng Y."/>
            <person name="Sakai Y."/>
            <person name="Abe K."/>
            <person name="Yokota A."/>
            <person name="Yabe S."/>
        </authorList>
    </citation>
    <scope>NUCLEOTIDE SEQUENCE [LARGE SCALE GENOMIC DNA]</scope>
    <source>
        <strain evidence="2 3">Uno17</strain>
    </source>
</reference>
<proteinExistence type="predicted"/>
<dbReference type="Gene3D" id="3.20.20.30">
    <property type="entry name" value="Luciferase-like domain"/>
    <property type="match status" value="1"/>
</dbReference>
<dbReference type="RefSeq" id="WP_149403259.1">
    <property type="nucleotide sequence ID" value="NZ_BIXY01000068.1"/>
</dbReference>
<dbReference type="Proteomes" id="UP000322530">
    <property type="component" value="Unassembled WGS sequence"/>
</dbReference>
<dbReference type="PANTHER" id="PTHR30011">
    <property type="entry name" value="ALKANESULFONATE MONOOXYGENASE-RELATED"/>
    <property type="match status" value="1"/>
</dbReference>
<evidence type="ECO:0000313" key="2">
    <source>
        <dbReference type="EMBL" id="GCF10373.1"/>
    </source>
</evidence>
<dbReference type="AlphaFoldDB" id="A0A5A5TH27"/>
<sequence>MNISIGLPADIPGVKGELLLEWARRADGSAFSSLGVTDRVVYPNYEPLITLAAAASVTKRIRLMTAVLLAPLRRTALLAKQAASLDALSNGRLTLGLGVGVREDDFLAVEASFRDRGKRFDQQLALLTQIWSGQPVSGTMGEVGPVPVQPGGPELLMGGYSQRASERIARWCNGALVGVGGGGPEMVRQSLEMTRKAWQEAGRPGKPRLVVTSHYALGPNVTDWVNRTVRDYYAFLGPAVAQVAAGVRTTPETLRSLVQEFADMGVDELLLWPCIPELDQISRLEDAIAKVPH</sequence>
<keyword evidence="3" id="KW-1185">Reference proteome</keyword>
<dbReference type="SUPFAM" id="SSF51679">
    <property type="entry name" value="Bacterial luciferase-like"/>
    <property type="match status" value="1"/>
</dbReference>
<dbReference type="OrthoDB" id="5723200at2"/>
<organism evidence="2 3">
    <name type="scientific">Dictyobacter arantiisoli</name>
    <dbReference type="NCBI Taxonomy" id="2014874"/>
    <lineage>
        <taxon>Bacteria</taxon>
        <taxon>Bacillati</taxon>
        <taxon>Chloroflexota</taxon>
        <taxon>Ktedonobacteria</taxon>
        <taxon>Ktedonobacterales</taxon>
        <taxon>Dictyobacteraceae</taxon>
        <taxon>Dictyobacter</taxon>
    </lineage>
</organism>
<dbReference type="InterPro" id="IPR036661">
    <property type="entry name" value="Luciferase-like_sf"/>
</dbReference>
<dbReference type="PANTHER" id="PTHR30011:SF32">
    <property type="entry name" value="CONSERVED PROTEIN"/>
    <property type="match status" value="1"/>
</dbReference>
<dbReference type="InterPro" id="IPR011251">
    <property type="entry name" value="Luciferase-like_dom"/>
</dbReference>
<protein>
    <submittedName>
        <fullName evidence="2">Luciferase</fullName>
    </submittedName>
</protein>
<dbReference type="InterPro" id="IPR051260">
    <property type="entry name" value="Diverse_substr_monoxygenases"/>
</dbReference>
<feature type="domain" description="Luciferase-like" evidence="1">
    <location>
        <begin position="19"/>
        <end position="237"/>
    </location>
</feature>
<comment type="caution">
    <text evidence="2">The sequence shown here is derived from an EMBL/GenBank/DDBJ whole genome shotgun (WGS) entry which is preliminary data.</text>
</comment>
<evidence type="ECO:0000259" key="1">
    <source>
        <dbReference type="Pfam" id="PF00296"/>
    </source>
</evidence>
<evidence type="ECO:0000313" key="3">
    <source>
        <dbReference type="Proteomes" id="UP000322530"/>
    </source>
</evidence>
<dbReference type="GO" id="GO:0016705">
    <property type="term" value="F:oxidoreductase activity, acting on paired donors, with incorporation or reduction of molecular oxygen"/>
    <property type="evidence" value="ECO:0007669"/>
    <property type="project" value="InterPro"/>
</dbReference>
<dbReference type="EMBL" id="BIXY01000068">
    <property type="protein sequence ID" value="GCF10373.1"/>
    <property type="molecule type" value="Genomic_DNA"/>
</dbReference>
<dbReference type="Pfam" id="PF00296">
    <property type="entry name" value="Bac_luciferase"/>
    <property type="match status" value="1"/>
</dbReference>
<gene>
    <name evidence="2" type="ORF">KDI_39370</name>
</gene>
<accession>A0A5A5TH27</accession>
<name>A0A5A5TH27_9CHLR</name>